<gene>
    <name evidence="1" type="ORF">RB653_005965</name>
</gene>
<name>A0AAN7UDM8_9MYCE</name>
<reference evidence="1 2" key="1">
    <citation type="submission" date="2023-11" db="EMBL/GenBank/DDBJ databases">
        <title>Dfirmibasis_genome.</title>
        <authorList>
            <person name="Edelbroek B."/>
            <person name="Kjellin J."/>
            <person name="Jerlstrom-Hultqvist J."/>
            <person name="Soderbom F."/>
        </authorList>
    </citation>
    <scope>NUCLEOTIDE SEQUENCE [LARGE SCALE GENOMIC DNA]</scope>
    <source>
        <strain evidence="1 2">TNS-C-14</strain>
    </source>
</reference>
<keyword evidence="2" id="KW-1185">Reference proteome</keyword>
<organism evidence="1 2">
    <name type="scientific">Dictyostelium firmibasis</name>
    <dbReference type="NCBI Taxonomy" id="79012"/>
    <lineage>
        <taxon>Eukaryota</taxon>
        <taxon>Amoebozoa</taxon>
        <taxon>Evosea</taxon>
        <taxon>Eumycetozoa</taxon>
        <taxon>Dictyostelia</taxon>
        <taxon>Dictyosteliales</taxon>
        <taxon>Dictyosteliaceae</taxon>
        <taxon>Dictyostelium</taxon>
    </lineage>
</organism>
<dbReference type="Proteomes" id="UP001344447">
    <property type="component" value="Unassembled WGS sequence"/>
</dbReference>
<dbReference type="EMBL" id="JAVFKY010000001">
    <property type="protein sequence ID" value="KAK5584355.1"/>
    <property type="molecule type" value="Genomic_DNA"/>
</dbReference>
<proteinExistence type="predicted"/>
<comment type="caution">
    <text evidence="1">The sequence shown here is derived from an EMBL/GenBank/DDBJ whole genome shotgun (WGS) entry which is preliminary data.</text>
</comment>
<accession>A0AAN7UDM8</accession>
<protein>
    <submittedName>
        <fullName evidence="1">Uncharacterized protein</fullName>
    </submittedName>
</protein>
<evidence type="ECO:0000313" key="2">
    <source>
        <dbReference type="Proteomes" id="UP001344447"/>
    </source>
</evidence>
<sequence length="22" mass="2569">MYQSMRDVFVSVAESHLSQIIK</sequence>
<evidence type="ECO:0000313" key="1">
    <source>
        <dbReference type="EMBL" id="KAK5584355.1"/>
    </source>
</evidence>
<dbReference type="AlphaFoldDB" id="A0AAN7UDM8"/>